<name>A0ABQ9GKM6_9NEOP</name>
<protein>
    <submittedName>
        <fullName evidence="1">Uncharacterized protein</fullName>
    </submittedName>
</protein>
<accession>A0ABQ9GKM6</accession>
<organism evidence="1 2">
    <name type="scientific">Dryococelus australis</name>
    <dbReference type="NCBI Taxonomy" id="614101"/>
    <lineage>
        <taxon>Eukaryota</taxon>
        <taxon>Metazoa</taxon>
        <taxon>Ecdysozoa</taxon>
        <taxon>Arthropoda</taxon>
        <taxon>Hexapoda</taxon>
        <taxon>Insecta</taxon>
        <taxon>Pterygota</taxon>
        <taxon>Neoptera</taxon>
        <taxon>Polyneoptera</taxon>
        <taxon>Phasmatodea</taxon>
        <taxon>Verophasmatodea</taxon>
        <taxon>Anareolatae</taxon>
        <taxon>Phasmatidae</taxon>
        <taxon>Eurycanthinae</taxon>
        <taxon>Dryococelus</taxon>
    </lineage>
</organism>
<dbReference type="Proteomes" id="UP001159363">
    <property type="component" value="Chromosome 10"/>
</dbReference>
<evidence type="ECO:0000313" key="1">
    <source>
        <dbReference type="EMBL" id="KAJ8872575.1"/>
    </source>
</evidence>
<gene>
    <name evidence="1" type="ORF">PR048_026181</name>
</gene>
<dbReference type="EMBL" id="JARBHB010000011">
    <property type="protein sequence ID" value="KAJ8872575.1"/>
    <property type="molecule type" value="Genomic_DNA"/>
</dbReference>
<reference evidence="1 2" key="1">
    <citation type="submission" date="2023-02" db="EMBL/GenBank/DDBJ databases">
        <title>LHISI_Scaffold_Assembly.</title>
        <authorList>
            <person name="Stuart O.P."/>
            <person name="Cleave R."/>
            <person name="Magrath M.J.L."/>
            <person name="Mikheyev A.S."/>
        </authorList>
    </citation>
    <scope>NUCLEOTIDE SEQUENCE [LARGE SCALE GENOMIC DNA]</scope>
    <source>
        <strain evidence="1">Daus_M_001</strain>
        <tissue evidence="1">Leg muscle</tissue>
    </source>
</reference>
<comment type="caution">
    <text evidence="1">The sequence shown here is derived from an EMBL/GenBank/DDBJ whole genome shotgun (WGS) entry which is preliminary data.</text>
</comment>
<evidence type="ECO:0000313" key="2">
    <source>
        <dbReference type="Proteomes" id="UP001159363"/>
    </source>
</evidence>
<keyword evidence="2" id="KW-1185">Reference proteome</keyword>
<proteinExistence type="predicted"/>
<sequence>MRAKRVEKDSSYSWFSQADKHLDHRSKLYRRIGSDDNQGEVWMERRWIARTRQTRDLGEGSALTSGIVRHDSYVRGCGGDPAGDRARFTLVGGECSSH</sequence>